<evidence type="ECO:0000259" key="1">
    <source>
        <dbReference type="Pfam" id="PF24390"/>
    </source>
</evidence>
<reference evidence="2 3" key="1">
    <citation type="submission" date="2019-03" db="EMBL/GenBank/DDBJ databases">
        <title>Genomic Encyclopedia of Type Strains, Phase III (KMG-III): the genomes of soil and plant-associated and newly described type strains.</title>
        <authorList>
            <person name="Whitman W."/>
        </authorList>
    </citation>
    <scope>NUCLEOTIDE SEQUENCE [LARGE SCALE GENOMIC DNA]</scope>
    <source>
        <strain evidence="2 3">CECT 8455</strain>
    </source>
</reference>
<dbReference type="InterPro" id="IPR029057">
    <property type="entry name" value="PRTase-like"/>
</dbReference>
<gene>
    <name evidence="2" type="ORF">DFQ03_2311</name>
</gene>
<proteinExistence type="predicted"/>
<dbReference type="EMBL" id="SNZW01000015">
    <property type="protein sequence ID" value="TDS14234.1"/>
    <property type="molecule type" value="Genomic_DNA"/>
</dbReference>
<dbReference type="Proteomes" id="UP000295274">
    <property type="component" value="Unassembled WGS sequence"/>
</dbReference>
<comment type="caution">
    <text evidence="2">The sequence shown here is derived from an EMBL/GenBank/DDBJ whole genome shotgun (WGS) entry which is preliminary data.</text>
</comment>
<dbReference type="Pfam" id="PF24390">
    <property type="entry name" value="PRTase-CE"/>
    <property type="match status" value="1"/>
</dbReference>
<organism evidence="2 3">
    <name type="scientific">Maribacter caenipelagi</name>
    <dbReference type="NCBI Taxonomy" id="1447781"/>
    <lineage>
        <taxon>Bacteria</taxon>
        <taxon>Pseudomonadati</taxon>
        <taxon>Bacteroidota</taxon>
        <taxon>Flavobacteriia</taxon>
        <taxon>Flavobacteriales</taxon>
        <taxon>Flavobacteriaceae</taxon>
        <taxon>Maribacter</taxon>
    </lineage>
</organism>
<keyword evidence="3" id="KW-1185">Reference proteome</keyword>
<dbReference type="RefSeq" id="WP_133673277.1">
    <property type="nucleotide sequence ID" value="NZ_SNZW01000015.1"/>
</dbReference>
<dbReference type="OrthoDB" id="2084254at2"/>
<dbReference type="SUPFAM" id="SSF53271">
    <property type="entry name" value="PRTase-like"/>
    <property type="match status" value="1"/>
</dbReference>
<dbReference type="AlphaFoldDB" id="A0A4R7D3P9"/>
<dbReference type="InterPro" id="IPR056920">
    <property type="entry name" value="PRTase-CE"/>
</dbReference>
<evidence type="ECO:0000313" key="3">
    <source>
        <dbReference type="Proteomes" id="UP000295274"/>
    </source>
</evidence>
<accession>A0A4R7D3P9</accession>
<name>A0A4R7D3P9_9FLAO</name>
<evidence type="ECO:0000313" key="2">
    <source>
        <dbReference type="EMBL" id="TDS14234.1"/>
    </source>
</evidence>
<feature type="domain" description="PRTase-CE" evidence="1">
    <location>
        <begin position="89"/>
        <end position="301"/>
    </location>
</feature>
<sequence length="314" mass="36873">MQFKKLSASYILKVDELFEGKGWEVEPEKKMKTSLYNKYIDRLTRIPDSTRPLFLELSDRFDRIGITEIYKLFSEAYDKVDKAYLTNAKKIYIIPLVELEIRPKQEYRGENVLKKLWSYLKFIFKKPKAVRPKNKSGERVLSIVEIEYRDLEHSDKFIFPENYARFKSIFNSKKDLLILVDDFIGSGDTANNILSQYFKTKKFNSKNTILISLISQKIGVEAIRKKHKVNVFQSILRERCISDYYPIALANENIKKVEMMEESIKCVTDLSLGYKKSEALVSIMNKSPNNTLPIFWHETRSLAAPFPRRKAYNK</sequence>
<protein>
    <recommendedName>
        <fullName evidence="1">PRTase-CE domain-containing protein</fullName>
    </recommendedName>
</protein>